<dbReference type="Proteomes" id="UP000245618">
    <property type="component" value="Unassembled WGS sequence"/>
</dbReference>
<dbReference type="AlphaFoldDB" id="A0A2U1JS09"/>
<dbReference type="Gene3D" id="2.60.120.10">
    <property type="entry name" value="Jelly Rolls"/>
    <property type="match status" value="1"/>
</dbReference>
<organism evidence="2 3">
    <name type="scientific">Flavobacterium laiguense</name>
    <dbReference type="NCBI Taxonomy" id="2169409"/>
    <lineage>
        <taxon>Bacteria</taxon>
        <taxon>Pseudomonadati</taxon>
        <taxon>Bacteroidota</taxon>
        <taxon>Flavobacteriia</taxon>
        <taxon>Flavobacteriales</taxon>
        <taxon>Flavobacteriaceae</taxon>
        <taxon>Flavobacterium</taxon>
    </lineage>
</organism>
<keyword evidence="3" id="KW-1185">Reference proteome</keyword>
<gene>
    <name evidence="2" type="ORF">DB891_13815</name>
</gene>
<dbReference type="Pfam" id="PF07883">
    <property type="entry name" value="Cupin_2"/>
    <property type="match status" value="1"/>
</dbReference>
<dbReference type="InterPro" id="IPR011051">
    <property type="entry name" value="RmlC_Cupin_sf"/>
</dbReference>
<dbReference type="SUPFAM" id="SSF51182">
    <property type="entry name" value="RmlC-like cupins"/>
    <property type="match status" value="1"/>
</dbReference>
<proteinExistence type="predicted"/>
<dbReference type="EMBL" id="QCZH01000019">
    <property type="protein sequence ID" value="PWA07734.1"/>
    <property type="molecule type" value="Genomic_DNA"/>
</dbReference>
<name>A0A2U1JS09_9FLAO</name>
<dbReference type="PANTHER" id="PTHR37694">
    <property type="entry name" value="SLR8022 PROTEIN"/>
    <property type="match status" value="1"/>
</dbReference>
<dbReference type="RefSeq" id="WP_116764170.1">
    <property type="nucleotide sequence ID" value="NZ_QCZH01000019.1"/>
</dbReference>
<dbReference type="InterPro" id="IPR014710">
    <property type="entry name" value="RmlC-like_jellyroll"/>
</dbReference>
<evidence type="ECO:0000259" key="1">
    <source>
        <dbReference type="Pfam" id="PF07883"/>
    </source>
</evidence>
<sequence>MENNIKPDLLNWETTKIKGFSSKQLIEMKNGGLKLIKVEPNSSYPLHNHPDKTEYIYVLKGLPEISIGEDDFTGKEGEFYILNESVRHSIKNNDSKDCILLIGSIQS</sequence>
<comment type="caution">
    <text evidence="2">The sequence shown here is derived from an EMBL/GenBank/DDBJ whole genome shotgun (WGS) entry which is preliminary data.</text>
</comment>
<dbReference type="OrthoDB" id="9794183at2"/>
<evidence type="ECO:0000313" key="3">
    <source>
        <dbReference type="Proteomes" id="UP000245618"/>
    </source>
</evidence>
<dbReference type="PANTHER" id="PTHR37694:SF1">
    <property type="entry name" value="SLR8022 PROTEIN"/>
    <property type="match status" value="1"/>
</dbReference>
<reference evidence="2 3" key="1">
    <citation type="submission" date="2018-04" db="EMBL/GenBank/DDBJ databases">
        <title>Flavobacterium sp. nov., isolated from glacier ice.</title>
        <authorList>
            <person name="Liu Q."/>
            <person name="Xin Y.-H."/>
        </authorList>
    </citation>
    <scope>NUCLEOTIDE SEQUENCE [LARGE SCALE GENOMIC DNA]</scope>
    <source>
        <strain evidence="2 3">LB2P30</strain>
    </source>
</reference>
<protein>
    <recommendedName>
        <fullName evidence="1">Cupin type-2 domain-containing protein</fullName>
    </recommendedName>
</protein>
<feature type="domain" description="Cupin type-2" evidence="1">
    <location>
        <begin position="35"/>
        <end position="101"/>
    </location>
</feature>
<accession>A0A2U1JS09</accession>
<dbReference type="CDD" id="cd02208">
    <property type="entry name" value="cupin_RmlC-like"/>
    <property type="match status" value="1"/>
</dbReference>
<evidence type="ECO:0000313" key="2">
    <source>
        <dbReference type="EMBL" id="PWA07734.1"/>
    </source>
</evidence>
<dbReference type="InterPro" id="IPR013096">
    <property type="entry name" value="Cupin_2"/>
</dbReference>